<keyword evidence="1" id="KW-0812">Transmembrane</keyword>
<dbReference type="AlphaFoldDB" id="A0A7X1FWS5"/>
<evidence type="ECO:0000313" key="3">
    <source>
        <dbReference type="Proteomes" id="UP000551327"/>
    </source>
</evidence>
<proteinExistence type="predicted"/>
<sequence length="465" mass="52322">MLAHYPQMTDYPAHLARWYIMMDDGRSPELARYYAFRWVWSGNLGADLLIRPLAAVFGLEAGGRLLVITIPMLVAGGLFAVEWTLRRRIGIGPLLALATVWSPALLMGFLNFELALAGALYAFALWVRLEGHRWRAPLFVPIGALVWLAHQSGWGVLGVMVFAYEWARLATAGVPRWTALWRAALATWPLWLPFLPTVLASQQAEGSFNYGRRPLLVKWSFWKQSLRDRVRYLDYATTLLLLIAPLVALWFRRLDRRLAVGALLILLLSLIVPRHLGGGDLADLRLIAVGLMLLALAIDWRPGWPLMWLALGPFAVRLVITSAVWTVHSANVAYMMKALDQIPRGARVAVAVREEVGLWAQPLYGHLGCYATLRRNALVNNHFAIPGVHMLTLTPAAWKWVDPSHRIYARARRSVRLAKFKPAADADYLWYFGKYAPADLPAGARVIFRSKHSLLARLANSRAHR</sequence>
<dbReference type="RefSeq" id="WP_185678274.1">
    <property type="nucleotide sequence ID" value="NZ_JACLAX010000003.1"/>
</dbReference>
<feature type="transmembrane region" description="Helical" evidence="1">
    <location>
        <begin position="105"/>
        <end position="126"/>
    </location>
</feature>
<evidence type="ECO:0008006" key="4">
    <source>
        <dbReference type="Google" id="ProtNLM"/>
    </source>
</evidence>
<gene>
    <name evidence="2" type="ORF">H7F53_04410</name>
</gene>
<feature type="transmembrane region" description="Helical" evidence="1">
    <location>
        <begin position="138"/>
        <end position="167"/>
    </location>
</feature>
<feature type="transmembrane region" description="Helical" evidence="1">
    <location>
        <begin position="284"/>
        <end position="300"/>
    </location>
</feature>
<reference evidence="2 3" key="1">
    <citation type="submission" date="2020-08" db="EMBL/GenBank/DDBJ databases">
        <title>The genome sequence of type strain Novosphingobium piscinae KCTC 42194.</title>
        <authorList>
            <person name="Liu Y."/>
        </authorList>
    </citation>
    <scope>NUCLEOTIDE SEQUENCE [LARGE SCALE GENOMIC DNA]</scope>
    <source>
        <strain evidence="2 3">KCTC 42194</strain>
    </source>
</reference>
<feature type="transmembrane region" description="Helical" evidence="1">
    <location>
        <begin position="306"/>
        <end position="327"/>
    </location>
</feature>
<dbReference type="Proteomes" id="UP000551327">
    <property type="component" value="Unassembled WGS sequence"/>
</dbReference>
<keyword evidence="1" id="KW-0472">Membrane</keyword>
<feature type="transmembrane region" description="Helical" evidence="1">
    <location>
        <begin position="258"/>
        <end position="277"/>
    </location>
</feature>
<evidence type="ECO:0000256" key="1">
    <source>
        <dbReference type="SAM" id="Phobius"/>
    </source>
</evidence>
<evidence type="ECO:0000313" key="2">
    <source>
        <dbReference type="EMBL" id="MBC2668386.1"/>
    </source>
</evidence>
<comment type="caution">
    <text evidence="2">The sequence shown here is derived from an EMBL/GenBank/DDBJ whole genome shotgun (WGS) entry which is preliminary data.</text>
</comment>
<feature type="transmembrane region" description="Helical" evidence="1">
    <location>
        <begin position="179"/>
        <end position="200"/>
    </location>
</feature>
<name>A0A7X1FWS5_9SPHN</name>
<keyword evidence="3" id="KW-1185">Reference proteome</keyword>
<dbReference type="EMBL" id="JACLAX010000003">
    <property type="protein sequence ID" value="MBC2668386.1"/>
    <property type="molecule type" value="Genomic_DNA"/>
</dbReference>
<protein>
    <recommendedName>
        <fullName evidence="4">Glycosyltransferase RgtA/B/C/D-like domain-containing protein</fullName>
    </recommendedName>
</protein>
<organism evidence="2 3">
    <name type="scientific">Novosphingobium piscinae</name>
    <dbReference type="NCBI Taxonomy" id="1507448"/>
    <lineage>
        <taxon>Bacteria</taxon>
        <taxon>Pseudomonadati</taxon>
        <taxon>Pseudomonadota</taxon>
        <taxon>Alphaproteobacteria</taxon>
        <taxon>Sphingomonadales</taxon>
        <taxon>Sphingomonadaceae</taxon>
        <taxon>Novosphingobium</taxon>
    </lineage>
</organism>
<feature type="transmembrane region" description="Helical" evidence="1">
    <location>
        <begin position="65"/>
        <end position="85"/>
    </location>
</feature>
<keyword evidence="1" id="KW-1133">Transmembrane helix</keyword>
<accession>A0A7X1FWS5</accession>
<feature type="transmembrane region" description="Helical" evidence="1">
    <location>
        <begin position="232"/>
        <end position="252"/>
    </location>
</feature>